<reference evidence="11 12" key="1">
    <citation type="submission" date="2015-12" db="EMBL/GenBank/DDBJ databases">
        <title>The genome of Folsomia candida.</title>
        <authorList>
            <person name="Faddeeva A."/>
            <person name="Derks M.F."/>
            <person name="Anvar Y."/>
            <person name="Smit S."/>
            <person name="Van Straalen N."/>
            <person name="Roelofs D."/>
        </authorList>
    </citation>
    <scope>NUCLEOTIDE SEQUENCE [LARGE SCALE GENOMIC DNA]</scope>
    <source>
        <strain evidence="11 12">VU population</strain>
        <tissue evidence="11">Whole body</tissue>
    </source>
</reference>
<evidence type="ECO:0000313" key="11">
    <source>
        <dbReference type="EMBL" id="OXA42872.1"/>
    </source>
</evidence>
<feature type="non-terminal residue" evidence="11">
    <location>
        <position position="122"/>
    </location>
</feature>
<feature type="repeat" description="Solcar" evidence="9">
    <location>
        <begin position="16"/>
        <end position="122"/>
    </location>
</feature>
<evidence type="ECO:0000256" key="4">
    <source>
        <dbReference type="ARBA" id="ARBA00022692"/>
    </source>
</evidence>
<gene>
    <name evidence="11" type="ORF">Fcan01_22298</name>
</gene>
<dbReference type="Pfam" id="PF00153">
    <property type="entry name" value="Mito_carr"/>
    <property type="match status" value="1"/>
</dbReference>
<dbReference type="GO" id="GO:0000064">
    <property type="term" value="F:L-ornithine transmembrane transporter activity"/>
    <property type="evidence" value="ECO:0007669"/>
    <property type="project" value="TreeGrafter"/>
</dbReference>
<dbReference type="AlphaFoldDB" id="A0A226DBH3"/>
<comment type="caution">
    <text evidence="11">The sequence shown here is derived from an EMBL/GenBank/DDBJ whole genome shotgun (WGS) entry which is preliminary data.</text>
</comment>
<accession>A0A226DBH3</accession>
<evidence type="ECO:0000256" key="5">
    <source>
        <dbReference type="ARBA" id="ARBA00022737"/>
    </source>
</evidence>
<evidence type="ECO:0000313" key="12">
    <source>
        <dbReference type="Proteomes" id="UP000198287"/>
    </source>
</evidence>
<dbReference type="InterPro" id="IPR018108">
    <property type="entry name" value="MCP_transmembrane"/>
</dbReference>
<dbReference type="InterPro" id="IPR023395">
    <property type="entry name" value="MCP_dom_sf"/>
</dbReference>
<protein>
    <submittedName>
        <fullName evidence="11">Calcium-binding mitochondrial carrier protein Aralar1</fullName>
    </submittedName>
</protein>
<keyword evidence="7" id="KW-0496">Mitochondrion</keyword>
<dbReference type="GO" id="GO:0031966">
    <property type="term" value="C:mitochondrial membrane"/>
    <property type="evidence" value="ECO:0007669"/>
    <property type="project" value="UniProtKB-SubCell"/>
</dbReference>
<dbReference type="InterPro" id="IPR050567">
    <property type="entry name" value="Mitochondrial_Carrier"/>
</dbReference>
<evidence type="ECO:0000256" key="1">
    <source>
        <dbReference type="ARBA" id="ARBA00004225"/>
    </source>
</evidence>
<keyword evidence="12" id="KW-1185">Reference proteome</keyword>
<dbReference type="OrthoDB" id="1924968at2759"/>
<evidence type="ECO:0000256" key="6">
    <source>
        <dbReference type="ARBA" id="ARBA00022989"/>
    </source>
</evidence>
<dbReference type="PANTHER" id="PTHR45624">
    <property type="entry name" value="MITOCHONDRIAL BASIC AMINO ACIDS TRANSPORTER-RELATED"/>
    <property type="match status" value="1"/>
</dbReference>
<evidence type="ECO:0000256" key="3">
    <source>
        <dbReference type="ARBA" id="ARBA00022448"/>
    </source>
</evidence>
<proteinExistence type="inferred from homology"/>
<keyword evidence="5" id="KW-0677">Repeat</keyword>
<keyword evidence="4 9" id="KW-0812">Transmembrane</keyword>
<dbReference type="SUPFAM" id="SSF103506">
    <property type="entry name" value="Mitochondrial carrier"/>
    <property type="match status" value="1"/>
</dbReference>
<keyword evidence="8 9" id="KW-0472">Membrane</keyword>
<comment type="similarity">
    <text evidence="2 10">Belongs to the mitochondrial carrier (TC 2.A.29) family.</text>
</comment>
<dbReference type="EMBL" id="LNIX01000024">
    <property type="protein sequence ID" value="OXA42872.1"/>
    <property type="molecule type" value="Genomic_DNA"/>
</dbReference>
<keyword evidence="6" id="KW-1133">Transmembrane helix</keyword>
<dbReference type="Gene3D" id="1.50.40.10">
    <property type="entry name" value="Mitochondrial carrier domain"/>
    <property type="match status" value="2"/>
</dbReference>
<evidence type="ECO:0000256" key="8">
    <source>
        <dbReference type="ARBA" id="ARBA00023136"/>
    </source>
</evidence>
<name>A0A226DBH3_FOLCA</name>
<organism evidence="11 12">
    <name type="scientific">Folsomia candida</name>
    <name type="common">Springtail</name>
    <dbReference type="NCBI Taxonomy" id="158441"/>
    <lineage>
        <taxon>Eukaryota</taxon>
        <taxon>Metazoa</taxon>
        <taxon>Ecdysozoa</taxon>
        <taxon>Arthropoda</taxon>
        <taxon>Hexapoda</taxon>
        <taxon>Collembola</taxon>
        <taxon>Entomobryomorpha</taxon>
        <taxon>Isotomoidea</taxon>
        <taxon>Isotomidae</taxon>
        <taxon>Proisotominae</taxon>
        <taxon>Folsomia</taxon>
    </lineage>
</organism>
<evidence type="ECO:0000256" key="7">
    <source>
        <dbReference type="ARBA" id="ARBA00023128"/>
    </source>
</evidence>
<evidence type="ECO:0000256" key="2">
    <source>
        <dbReference type="ARBA" id="ARBA00006375"/>
    </source>
</evidence>
<dbReference type="PROSITE" id="PS50920">
    <property type="entry name" value="SOLCAR"/>
    <property type="match status" value="1"/>
</dbReference>
<dbReference type="PANTHER" id="PTHR45624:SF12">
    <property type="entry name" value="MITOCHONDRIAL ORNITHINE TRANSPORTER 1"/>
    <property type="match status" value="1"/>
</dbReference>
<comment type="subcellular location">
    <subcellularLocation>
        <location evidence="1">Mitochondrion membrane</location>
        <topology evidence="1">Multi-pass membrane protein</topology>
    </subcellularLocation>
</comment>
<evidence type="ECO:0000256" key="9">
    <source>
        <dbReference type="PROSITE-ProRule" id="PRU00282"/>
    </source>
</evidence>
<sequence>MEYNLNIEVAQVADRNRKLKMMAAALFGGVAQVALMHPMDTVKTRMQVMGYKGQVTAFPSLYKGSWDCCVKTLRQEGSFKLKVQTPETPQNYSGPMDCAKKLLANGGISNFYRGFWITYLRG</sequence>
<keyword evidence="3 10" id="KW-0813">Transport</keyword>
<dbReference type="Proteomes" id="UP000198287">
    <property type="component" value="Unassembled WGS sequence"/>
</dbReference>
<evidence type="ECO:0000256" key="10">
    <source>
        <dbReference type="RuleBase" id="RU000488"/>
    </source>
</evidence>
<dbReference type="GO" id="GO:1990575">
    <property type="term" value="P:mitochondrial L-ornithine transmembrane transport"/>
    <property type="evidence" value="ECO:0007669"/>
    <property type="project" value="TreeGrafter"/>
</dbReference>